<evidence type="ECO:0000313" key="2">
    <source>
        <dbReference type="Proteomes" id="UP000799755"/>
    </source>
</evidence>
<accession>A0ACB6QYR3</accession>
<dbReference type="Proteomes" id="UP000799755">
    <property type="component" value="Unassembled WGS sequence"/>
</dbReference>
<reference evidence="1" key="1">
    <citation type="journal article" date="2020" name="Stud. Mycol.">
        <title>101 Dothideomycetes genomes: a test case for predicting lifestyles and emergence of pathogens.</title>
        <authorList>
            <person name="Haridas S."/>
            <person name="Albert R."/>
            <person name="Binder M."/>
            <person name="Bloem J."/>
            <person name="Labutti K."/>
            <person name="Salamov A."/>
            <person name="Andreopoulos B."/>
            <person name="Baker S."/>
            <person name="Barry K."/>
            <person name="Bills G."/>
            <person name="Bluhm B."/>
            <person name="Cannon C."/>
            <person name="Castanera R."/>
            <person name="Culley D."/>
            <person name="Daum C."/>
            <person name="Ezra D."/>
            <person name="Gonzalez J."/>
            <person name="Henrissat B."/>
            <person name="Kuo A."/>
            <person name="Liang C."/>
            <person name="Lipzen A."/>
            <person name="Lutzoni F."/>
            <person name="Magnuson J."/>
            <person name="Mondo S."/>
            <person name="Nolan M."/>
            <person name="Ohm R."/>
            <person name="Pangilinan J."/>
            <person name="Park H.-J."/>
            <person name="Ramirez L."/>
            <person name="Alfaro M."/>
            <person name="Sun H."/>
            <person name="Tritt A."/>
            <person name="Yoshinaga Y."/>
            <person name="Zwiers L.-H."/>
            <person name="Turgeon B."/>
            <person name="Goodwin S."/>
            <person name="Spatafora J."/>
            <person name="Crous P."/>
            <person name="Grigoriev I."/>
        </authorList>
    </citation>
    <scope>NUCLEOTIDE SEQUENCE</scope>
    <source>
        <strain evidence="1">ATCC 200398</strain>
    </source>
</reference>
<protein>
    <submittedName>
        <fullName evidence="1">Uncharacterized protein</fullName>
    </submittedName>
</protein>
<organism evidence="1 2">
    <name type="scientific">Lindgomyces ingoldianus</name>
    <dbReference type="NCBI Taxonomy" id="673940"/>
    <lineage>
        <taxon>Eukaryota</taxon>
        <taxon>Fungi</taxon>
        <taxon>Dikarya</taxon>
        <taxon>Ascomycota</taxon>
        <taxon>Pezizomycotina</taxon>
        <taxon>Dothideomycetes</taxon>
        <taxon>Pleosporomycetidae</taxon>
        <taxon>Pleosporales</taxon>
        <taxon>Lindgomycetaceae</taxon>
        <taxon>Lindgomyces</taxon>
    </lineage>
</organism>
<proteinExistence type="predicted"/>
<name>A0ACB6QYR3_9PLEO</name>
<dbReference type="EMBL" id="MU003503">
    <property type="protein sequence ID" value="KAF2472158.1"/>
    <property type="molecule type" value="Genomic_DNA"/>
</dbReference>
<evidence type="ECO:0000313" key="1">
    <source>
        <dbReference type="EMBL" id="KAF2472158.1"/>
    </source>
</evidence>
<comment type="caution">
    <text evidence="1">The sequence shown here is derived from an EMBL/GenBank/DDBJ whole genome shotgun (WGS) entry which is preliminary data.</text>
</comment>
<sequence>MSPSVAPDVELRHFGGREKWHSFWRYWLSAPHEEQPSTGDHLRHRESEAAERRPLQKFATTLLGGVECPSALTIIVIVVVDIANLSASLYRFRGFFSHFQPNFRSGSENLHHQGLELLSKCVGVLRLSFSCDRAIQQRSCCRENSACHLTNSNPIPRSVLALNIRLFHLHRDLQRHLSNLHLELVFLTLSALPRTAEVASKPTTAREKGSPWLAPSDSVKCCAQNFNFCFYFQPIVEGVLVISRSGPCCRSPKTTVMGDRHQPHFDRNDTYHLTRYDDAQNSSGVSYSSAVCVDSNAHFFSTHVPGDLASVSNRSLGEHRSTPWREYNAAGGVVPQNIVQASDSATAGSDEQYGPNFLSSHHEHPGQEVNSQPYTMSQSYYPSSARLSPSDLLPPPRNPVEQGGMQLLNCEGPWSQWNLHSTYTLSNEFGVPGTSEGGYLIGTKRSTPSSAMLFEPEEMAATSPSLDQNEMRTMTVDMAAIRIGKAAFGNVLQPVDILPTDSGPLMSVDNRLSPQNKCDGYHSRGQFKSSFDQGYDNEGFEGRSPPAETNYDHLVVPHTQASSSVHSSSAASEPVPMSPSFPGLLFCEVEGCRKKFNGIYRKGNLARHRKTQHGGAFGSKRTFPCEEDYCKKDFCRKDSRLKHYRTHHPRLATRLINRKPQRP</sequence>
<gene>
    <name evidence="1" type="ORF">BDR25DRAFT_313335</name>
</gene>
<keyword evidence="2" id="KW-1185">Reference proteome</keyword>